<feature type="domain" description="EGF-like" evidence="2">
    <location>
        <begin position="3"/>
        <end position="14"/>
    </location>
</feature>
<sequence>MNCICPFDTEGQFCEIKLGVRNAAFGGSSYLSHRLLNYSHIAVEFEAKTMANSGTLFYAEVDTTYMALYMQGGF</sequence>
<name>A0AAV8ZBW6_9CUCU</name>
<dbReference type="PROSITE" id="PS00022">
    <property type="entry name" value="EGF_1"/>
    <property type="match status" value="1"/>
</dbReference>
<dbReference type="Proteomes" id="UP001162162">
    <property type="component" value="Unassembled WGS sequence"/>
</dbReference>
<evidence type="ECO:0000259" key="2">
    <source>
        <dbReference type="PROSITE" id="PS00022"/>
    </source>
</evidence>
<dbReference type="Gene3D" id="2.60.120.200">
    <property type="match status" value="1"/>
</dbReference>
<comment type="caution">
    <text evidence="3">The sequence shown here is derived from an EMBL/GenBank/DDBJ whole genome shotgun (WGS) entry which is preliminary data.</text>
</comment>
<proteinExistence type="predicted"/>
<dbReference type="InterPro" id="IPR013320">
    <property type="entry name" value="ConA-like_dom_sf"/>
</dbReference>
<keyword evidence="1" id="KW-1015">Disulfide bond</keyword>
<organism evidence="3 4">
    <name type="scientific">Aromia moschata</name>
    <dbReference type="NCBI Taxonomy" id="1265417"/>
    <lineage>
        <taxon>Eukaryota</taxon>
        <taxon>Metazoa</taxon>
        <taxon>Ecdysozoa</taxon>
        <taxon>Arthropoda</taxon>
        <taxon>Hexapoda</taxon>
        <taxon>Insecta</taxon>
        <taxon>Pterygota</taxon>
        <taxon>Neoptera</taxon>
        <taxon>Endopterygota</taxon>
        <taxon>Coleoptera</taxon>
        <taxon>Polyphaga</taxon>
        <taxon>Cucujiformia</taxon>
        <taxon>Chrysomeloidea</taxon>
        <taxon>Cerambycidae</taxon>
        <taxon>Cerambycinae</taxon>
        <taxon>Callichromatini</taxon>
        <taxon>Aromia</taxon>
    </lineage>
</organism>
<evidence type="ECO:0000313" key="4">
    <source>
        <dbReference type="Proteomes" id="UP001162162"/>
    </source>
</evidence>
<evidence type="ECO:0000256" key="1">
    <source>
        <dbReference type="ARBA" id="ARBA00023157"/>
    </source>
</evidence>
<dbReference type="InterPro" id="IPR000742">
    <property type="entry name" value="EGF"/>
</dbReference>
<keyword evidence="4" id="KW-1185">Reference proteome</keyword>
<dbReference type="EMBL" id="JAPWTK010000006">
    <property type="protein sequence ID" value="KAJ8961087.1"/>
    <property type="molecule type" value="Genomic_DNA"/>
</dbReference>
<dbReference type="AlphaFoldDB" id="A0AAV8ZBW6"/>
<dbReference type="SUPFAM" id="SSF49899">
    <property type="entry name" value="Concanavalin A-like lectins/glucanases"/>
    <property type="match status" value="1"/>
</dbReference>
<gene>
    <name evidence="3" type="ORF">NQ318_008763</name>
</gene>
<reference evidence="3" key="1">
    <citation type="journal article" date="2023" name="Insect Mol. Biol.">
        <title>Genome sequencing provides insights into the evolution of gene families encoding plant cell wall-degrading enzymes in longhorned beetles.</title>
        <authorList>
            <person name="Shin N.R."/>
            <person name="Okamura Y."/>
            <person name="Kirsch R."/>
            <person name="Pauchet Y."/>
        </authorList>
    </citation>
    <scope>NUCLEOTIDE SEQUENCE</scope>
    <source>
        <strain evidence="3">AMC_N1</strain>
    </source>
</reference>
<protein>
    <recommendedName>
        <fullName evidence="2">EGF-like domain-containing protein</fullName>
    </recommendedName>
</protein>
<evidence type="ECO:0000313" key="3">
    <source>
        <dbReference type="EMBL" id="KAJ8961087.1"/>
    </source>
</evidence>
<accession>A0AAV8ZBW6</accession>